<evidence type="ECO:0000313" key="1">
    <source>
        <dbReference type="EMBL" id="AGS54246.1"/>
    </source>
</evidence>
<evidence type="ECO:0008006" key="2">
    <source>
        <dbReference type="Google" id="ProtNLM"/>
    </source>
</evidence>
<accession>A0A806KL97</accession>
<proteinExistence type="predicted"/>
<name>A0A806KL97_9BACT</name>
<dbReference type="PROSITE" id="PS51257">
    <property type="entry name" value="PROKAR_LIPOPROTEIN"/>
    <property type="match status" value="1"/>
</dbReference>
<organism evidence="1">
    <name type="scientific">uncultured bacterium contig00178</name>
    <dbReference type="NCBI Taxonomy" id="1181600"/>
    <lineage>
        <taxon>Bacteria</taxon>
        <taxon>environmental samples</taxon>
    </lineage>
</organism>
<reference evidence="1" key="1">
    <citation type="submission" date="2012-03" db="EMBL/GenBank/DDBJ databases">
        <title>Functional metagenomics reveals considerable lignocellulase gene clusters in the gut microbiome of a wood-feeding higher termite.</title>
        <authorList>
            <person name="Liu N."/>
        </authorList>
    </citation>
    <scope>NUCLEOTIDE SEQUENCE</scope>
</reference>
<protein>
    <recommendedName>
        <fullName evidence="2">Lipoprotein</fullName>
    </recommendedName>
</protein>
<dbReference type="EMBL" id="JQ844284">
    <property type="protein sequence ID" value="AGS54246.1"/>
    <property type="molecule type" value="Genomic_DNA"/>
</dbReference>
<sequence>MRKGTKVQTTVKLIVLSLLTVFILAGCENGLLDLDKAVDNKPAAVKGNVTIVFGTGGDGRTLR</sequence>
<dbReference type="AlphaFoldDB" id="A0A806KL97"/>